<gene>
    <name evidence="1" type="ORF">CVLEPA_LOCUS31335</name>
</gene>
<evidence type="ECO:0000313" key="2">
    <source>
        <dbReference type="Proteomes" id="UP001642483"/>
    </source>
</evidence>
<protein>
    <recommendedName>
        <fullName evidence="3">Transposase</fullName>
    </recommendedName>
</protein>
<accession>A0ABP0H1G2</accession>
<keyword evidence="2" id="KW-1185">Reference proteome</keyword>
<sequence>MRKMCQFQNNLSNAKWRSKLPQNKNKNLETFEFYENLVDRAFERSLRAKNKVVTNAEEIVSRKTKVNHVCNRWQKQKCYAVAAMSSNLIDVENNYLHSLDFDEYAVQGVKRKRNRRKTSSVHFRTFLA</sequence>
<dbReference type="Proteomes" id="UP001642483">
    <property type="component" value="Unassembled WGS sequence"/>
</dbReference>
<organism evidence="1 2">
    <name type="scientific">Clavelina lepadiformis</name>
    <name type="common">Light-bulb sea squirt</name>
    <name type="synonym">Ascidia lepadiformis</name>
    <dbReference type="NCBI Taxonomy" id="159417"/>
    <lineage>
        <taxon>Eukaryota</taxon>
        <taxon>Metazoa</taxon>
        <taxon>Chordata</taxon>
        <taxon>Tunicata</taxon>
        <taxon>Ascidiacea</taxon>
        <taxon>Aplousobranchia</taxon>
        <taxon>Clavelinidae</taxon>
        <taxon>Clavelina</taxon>
    </lineage>
</organism>
<proteinExistence type="predicted"/>
<evidence type="ECO:0000313" key="1">
    <source>
        <dbReference type="EMBL" id="CAK8697841.1"/>
    </source>
</evidence>
<comment type="caution">
    <text evidence="1">The sequence shown here is derived from an EMBL/GenBank/DDBJ whole genome shotgun (WGS) entry which is preliminary data.</text>
</comment>
<reference evidence="1 2" key="1">
    <citation type="submission" date="2024-02" db="EMBL/GenBank/DDBJ databases">
        <authorList>
            <person name="Daric V."/>
            <person name="Darras S."/>
        </authorList>
    </citation>
    <scope>NUCLEOTIDE SEQUENCE [LARGE SCALE GENOMIC DNA]</scope>
</reference>
<name>A0ABP0H1G2_CLALP</name>
<evidence type="ECO:0008006" key="3">
    <source>
        <dbReference type="Google" id="ProtNLM"/>
    </source>
</evidence>
<dbReference type="EMBL" id="CAWYQH010000174">
    <property type="protein sequence ID" value="CAK8697841.1"/>
    <property type="molecule type" value="Genomic_DNA"/>
</dbReference>